<reference evidence="7 8" key="1">
    <citation type="submission" date="2016-10" db="EMBL/GenBank/DDBJ databases">
        <authorList>
            <person name="de Groot N.N."/>
        </authorList>
    </citation>
    <scope>NUCLEOTIDE SEQUENCE [LARGE SCALE GENOMIC DNA]</scope>
    <source>
        <strain evidence="8">P4B,CCM 7963,CECT 7998,DSM 25260,IBRC-M 10614,KCTC 13821</strain>
    </source>
</reference>
<dbReference type="OrthoDB" id="3176438at2"/>
<feature type="transmembrane region" description="Helical" evidence="6">
    <location>
        <begin position="87"/>
        <end position="114"/>
    </location>
</feature>
<keyword evidence="4 6" id="KW-1133">Transmembrane helix</keyword>
<gene>
    <name evidence="7" type="ORF">SAMN05216352_102337</name>
</gene>
<dbReference type="Pfam" id="PF03788">
    <property type="entry name" value="LrgA"/>
    <property type="match status" value="1"/>
</dbReference>
<evidence type="ECO:0000256" key="3">
    <source>
        <dbReference type="ARBA" id="ARBA00022692"/>
    </source>
</evidence>
<dbReference type="GO" id="GO:0005886">
    <property type="term" value="C:plasma membrane"/>
    <property type="evidence" value="ECO:0007669"/>
    <property type="project" value="UniProtKB-SubCell"/>
</dbReference>
<sequence length="121" mass="13819">MDLIRMIMHIIILYFFYYAGVWIQKWFDLVIPGSIIGMLLLLGLFYTKLIKPKWIAMGTSLVLSHMPLLFLPVTAGTIVYLELFSGSGLWLVAIAFTSTLLVMAVTGMTAQFFARRREQHD</sequence>
<feature type="transmembrane region" description="Helical" evidence="6">
    <location>
        <begin position="29"/>
        <end position="47"/>
    </location>
</feature>
<evidence type="ECO:0000256" key="4">
    <source>
        <dbReference type="ARBA" id="ARBA00022989"/>
    </source>
</evidence>
<proteinExistence type="predicted"/>
<keyword evidence="2" id="KW-1003">Cell membrane</keyword>
<dbReference type="EMBL" id="FNDU01000002">
    <property type="protein sequence ID" value="SDH72158.1"/>
    <property type="molecule type" value="Genomic_DNA"/>
</dbReference>
<dbReference type="PANTHER" id="PTHR33931">
    <property type="entry name" value="HOLIN-LIKE PROTEIN CIDA-RELATED"/>
    <property type="match status" value="1"/>
</dbReference>
<feature type="transmembrane region" description="Helical" evidence="6">
    <location>
        <begin position="54"/>
        <end position="81"/>
    </location>
</feature>
<comment type="subcellular location">
    <subcellularLocation>
        <location evidence="1">Cell membrane</location>
        <topology evidence="1">Multi-pass membrane protein</topology>
    </subcellularLocation>
</comment>
<name>A0A1G8EQK0_9BACI</name>
<dbReference type="Proteomes" id="UP000199017">
    <property type="component" value="Unassembled WGS sequence"/>
</dbReference>
<dbReference type="AlphaFoldDB" id="A0A1G8EQK0"/>
<feature type="transmembrane region" description="Helical" evidence="6">
    <location>
        <begin position="7"/>
        <end position="23"/>
    </location>
</feature>
<evidence type="ECO:0000256" key="5">
    <source>
        <dbReference type="ARBA" id="ARBA00023136"/>
    </source>
</evidence>
<accession>A0A1G8EQK0</accession>
<evidence type="ECO:0000256" key="6">
    <source>
        <dbReference type="SAM" id="Phobius"/>
    </source>
</evidence>
<keyword evidence="5 6" id="KW-0472">Membrane</keyword>
<dbReference type="RefSeq" id="WP_091581599.1">
    <property type="nucleotide sequence ID" value="NZ_FNDU01000002.1"/>
</dbReference>
<dbReference type="InterPro" id="IPR005538">
    <property type="entry name" value="LrgA/CidA"/>
</dbReference>
<protein>
    <submittedName>
        <fullName evidence="7">Holin-like protein</fullName>
    </submittedName>
</protein>
<evidence type="ECO:0000313" key="8">
    <source>
        <dbReference type="Proteomes" id="UP000199017"/>
    </source>
</evidence>
<evidence type="ECO:0000256" key="2">
    <source>
        <dbReference type="ARBA" id="ARBA00022475"/>
    </source>
</evidence>
<keyword evidence="8" id="KW-1185">Reference proteome</keyword>
<organism evidence="7 8">
    <name type="scientific">Alteribacillus bidgolensis</name>
    <dbReference type="NCBI Taxonomy" id="930129"/>
    <lineage>
        <taxon>Bacteria</taxon>
        <taxon>Bacillati</taxon>
        <taxon>Bacillota</taxon>
        <taxon>Bacilli</taxon>
        <taxon>Bacillales</taxon>
        <taxon>Bacillaceae</taxon>
        <taxon>Alteribacillus</taxon>
    </lineage>
</organism>
<evidence type="ECO:0000313" key="7">
    <source>
        <dbReference type="EMBL" id="SDH72158.1"/>
    </source>
</evidence>
<dbReference type="PANTHER" id="PTHR33931:SF2">
    <property type="entry name" value="HOLIN-LIKE PROTEIN CIDA"/>
    <property type="match status" value="1"/>
</dbReference>
<dbReference type="STRING" id="930129.SAMN05216352_102337"/>
<keyword evidence="3 6" id="KW-0812">Transmembrane</keyword>
<evidence type="ECO:0000256" key="1">
    <source>
        <dbReference type="ARBA" id="ARBA00004651"/>
    </source>
</evidence>